<dbReference type="Proteomes" id="UP001108029">
    <property type="component" value="Unassembled WGS sequence"/>
</dbReference>
<proteinExistence type="predicted"/>
<feature type="transmembrane region" description="Helical" evidence="1">
    <location>
        <begin position="158"/>
        <end position="189"/>
    </location>
</feature>
<evidence type="ECO:0000256" key="1">
    <source>
        <dbReference type="SAM" id="Phobius"/>
    </source>
</evidence>
<name>A0A9Q3Z8H6_9ACTN</name>
<dbReference type="EMBL" id="JAJSBI010000027">
    <property type="protein sequence ID" value="MCD9879236.1"/>
    <property type="molecule type" value="Genomic_DNA"/>
</dbReference>
<feature type="transmembrane region" description="Helical" evidence="1">
    <location>
        <begin position="85"/>
        <end position="106"/>
    </location>
</feature>
<evidence type="ECO:0008006" key="4">
    <source>
        <dbReference type="Google" id="ProtNLM"/>
    </source>
</evidence>
<feature type="transmembrane region" description="Helical" evidence="1">
    <location>
        <begin position="6"/>
        <end position="26"/>
    </location>
</feature>
<evidence type="ECO:0000313" key="3">
    <source>
        <dbReference type="Proteomes" id="UP001108029"/>
    </source>
</evidence>
<comment type="caution">
    <text evidence="2">The sequence shown here is derived from an EMBL/GenBank/DDBJ whole genome shotgun (WGS) entry which is preliminary data.</text>
</comment>
<feature type="transmembrane region" description="Helical" evidence="1">
    <location>
        <begin position="47"/>
        <end position="65"/>
    </location>
</feature>
<dbReference type="AlphaFoldDB" id="A0A9Q3Z8H6"/>
<keyword evidence="1" id="KW-0472">Membrane</keyword>
<reference evidence="2" key="1">
    <citation type="submission" date="2021-12" db="EMBL/GenBank/DDBJ databases">
        <authorList>
            <person name="Lee J.-H."/>
            <person name="Kim S.-B."/>
        </authorList>
    </citation>
    <scope>NUCLEOTIDE SEQUENCE</scope>
    <source>
        <strain evidence="2">NR30</strain>
    </source>
</reference>
<keyword evidence="3" id="KW-1185">Reference proteome</keyword>
<protein>
    <recommendedName>
        <fullName evidence="4">DUF4386 family protein</fullName>
    </recommendedName>
</protein>
<accession>A0A9Q3Z8H6</accession>
<evidence type="ECO:0000313" key="2">
    <source>
        <dbReference type="EMBL" id="MCD9879236.1"/>
    </source>
</evidence>
<feature type="transmembrane region" description="Helical" evidence="1">
    <location>
        <begin position="127"/>
        <end position="146"/>
    </location>
</feature>
<dbReference type="RefSeq" id="WP_232653671.1">
    <property type="nucleotide sequence ID" value="NZ_JAJSBI010000027.1"/>
</dbReference>
<keyword evidence="1" id="KW-0812">Transmembrane</keyword>
<keyword evidence="1" id="KW-1133">Transmembrane helix</keyword>
<gene>
    <name evidence="2" type="ORF">LJ657_37680</name>
</gene>
<organism evidence="2 3">
    <name type="scientific">Streptomyces guryensis</name>
    <dbReference type="NCBI Taxonomy" id="2886947"/>
    <lineage>
        <taxon>Bacteria</taxon>
        <taxon>Bacillati</taxon>
        <taxon>Actinomycetota</taxon>
        <taxon>Actinomycetes</taxon>
        <taxon>Kitasatosporales</taxon>
        <taxon>Streptomycetaceae</taxon>
        <taxon>Streptomyces</taxon>
    </lineage>
</organism>
<sequence length="213" mass="22426">MRLGPFTGIVAVVLIVVAFAVGGSTPDIGDPGPKIKLFYHQHDTRQAVALYLLILAAAVLVFFAGNLRHHLSEADRHGWLPQVAFAGGILSAVGFWTASSITLAMVDASDKRRIGGQAFQSMNAISTDFFIPFVAGIGIMMLAAGLDTARRGTPLPRWLGWAGIILGVACFIPWAGFIAFLAGGLWIIVASVFLARPPRVTAPEVPPVAAPGA</sequence>